<dbReference type="RefSeq" id="WP_125483627.1">
    <property type="nucleotide sequence ID" value="NZ_RSDW01000001.1"/>
</dbReference>
<protein>
    <submittedName>
        <fullName evidence="5">Zeta-carotene desaturase</fullName>
    </submittedName>
</protein>
<dbReference type="Proteomes" id="UP000269669">
    <property type="component" value="Unassembled WGS sequence"/>
</dbReference>
<dbReference type="SUPFAM" id="SSF51905">
    <property type="entry name" value="FAD/NAD(P)-binding domain"/>
    <property type="match status" value="1"/>
</dbReference>
<accession>A0A3R9R067</accession>
<dbReference type="OrthoDB" id="9814556at2"/>
<keyword evidence="2" id="KW-0560">Oxidoreductase</keyword>
<proteinExistence type="predicted"/>
<sequence>MNSEHQDVVIIGGGVAGLSAAAALAGAGAKVTLLERRPYIGGRAYSYDHPALEETIDSQHVVLGCCTNILDLCQQAGMADTIRWYDELTFLEPSGRRTLLRSSWLPAPAHQAISFLHAPMLSLRDKAAIATGLARFLGGYPADDTESFASWLKRTGQTDRAIRHFWEPVVVGALNDGFERCSVKYAGKVFHESFLRSPQAGRLGIPAAPLSEFFAPIAEFAQRQGVTVKLKSGVDRIEHTPDGHWQIQTATELHSASAIILASDFKQTRNLLATLPSPATDAARQLGVFDQFIPAPITTVHLWYDRDVIGLDHAVLLDTRIQWVFAKSRIRRWSAERGCYLELVISASWPELEMGREAILASALQEFETFFPAAKQAKLLKTSVLKEARATFSVTPGLDRYRPQQTTPWTGLYIAGDWTATEWPSTMEGAVRSGRLAAGALTGDTHRFMAAESPATGMMRFLSK</sequence>
<dbReference type="InterPro" id="IPR002937">
    <property type="entry name" value="Amino_oxidase"/>
</dbReference>
<dbReference type="EMBL" id="RSDW01000001">
    <property type="protein sequence ID" value="RSL14808.1"/>
    <property type="molecule type" value="Genomic_DNA"/>
</dbReference>
<dbReference type="InterPro" id="IPR017830">
    <property type="entry name" value="SQase_HpnE"/>
</dbReference>
<evidence type="ECO:0000313" key="5">
    <source>
        <dbReference type="EMBL" id="RSL14808.1"/>
    </source>
</evidence>
<dbReference type="InterPro" id="IPR050464">
    <property type="entry name" value="Zeta_carotene_desat/Oxidored"/>
</dbReference>
<comment type="caution">
    <text evidence="5">The sequence shown here is derived from an EMBL/GenBank/DDBJ whole genome shotgun (WGS) entry which is preliminary data.</text>
</comment>
<evidence type="ECO:0000256" key="3">
    <source>
        <dbReference type="PIRSR" id="PIRSR601613-1"/>
    </source>
</evidence>
<dbReference type="Gene3D" id="3.50.50.60">
    <property type="entry name" value="FAD/NAD(P)-binding domain"/>
    <property type="match status" value="1"/>
</dbReference>
<reference evidence="5 6" key="1">
    <citation type="submission" date="2018-12" db="EMBL/GenBank/DDBJ databases">
        <title>Sequencing of bacterial isolates from soil warming experiment in Harvard Forest, Massachusetts, USA.</title>
        <authorList>
            <person name="Deangelis K."/>
        </authorList>
    </citation>
    <scope>NUCLEOTIDE SEQUENCE [LARGE SCALE GENOMIC DNA]</scope>
    <source>
        <strain evidence="5 6">EB153</strain>
    </source>
</reference>
<dbReference type="PANTHER" id="PTHR42923:SF47">
    <property type="entry name" value="BLR3003 PROTEIN"/>
    <property type="match status" value="1"/>
</dbReference>
<keyword evidence="6" id="KW-1185">Reference proteome</keyword>
<gene>
    <name evidence="5" type="ORF">EDE15_0275</name>
</gene>
<dbReference type="InterPro" id="IPR001613">
    <property type="entry name" value="Flavin_amine_oxidase"/>
</dbReference>
<dbReference type="Pfam" id="PF01593">
    <property type="entry name" value="Amino_oxidase"/>
    <property type="match status" value="1"/>
</dbReference>
<organism evidence="5 6">
    <name type="scientific">Edaphobacter aggregans</name>
    <dbReference type="NCBI Taxonomy" id="570835"/>
    <lineage>
        <taxon>Bacteria</taxon>
        <taxon>Pseudomonadati</taxon>
        <taxon>Acidobacteriota</taxon>
        <taxon>Terriglobia</taxon>
        <taxon>Terriglobales</taxon>
        <taxon>Acidobacteriaceae</taxon>
        <taxon>Edaphobacter</taxon>
    </lineage>
</organism>
<evidence type="ECO:0000256" key="1">
    <source>
        <dbReference type="ARBA" id="ARBA00001974"/>
    </source>
</evidence>
<comment type="cofactor">
    <cofactor evidence="1">
        <name>FAD</name>
        <dbReference type="ChEBI" id="CHEBI:57692"/>
    </cofactor>
</comment>
<dbReference type="PRINTS" id="PR00757">
    <property type="entry name" value="AMINEOXDASEF"/>
</dbReference>
<dbReference type="InterPro" id="IPR036188">
    <property type="entry name" value="FAD/NAD-bd_sf"/>
</dbReference>
<dbReference type="PANTHER" id="PTHR42923">
    <property type="entry name" value="PROTOPORPHYRINOGEN OXIDASE"/>
    <property type="match status" value="1"/>
</dbReference>
<feature type="domain" description="Amine oxidase" evidence="4">
    <location>
        <begin position="15"/>
        <end position="441"/>
    </location>
</feature>
<evidence type="ECO:0000259" key="4">
    <source>
        <dbReference type="Pfam" id="PF01593"/>
    </source>
</evidence>
<evidence type="ECO:0000313" key="6">
    <source>
        <dbReference type="Proteomes" id="UP000269669"/>
    </source>
</evidence>
<name>A0A3R9R067_9BACT</name>
<dbReference type="AlphaFoldDB" id="A0A3R9R067"/>
<evidence type="ECO:0000256" key="2">
    <source>
        <dbReference type="ARBA" id="ARBA00023002"/>
    </source>
</evidence>
<feature type="binding site" evidence="3">
    <location>
        <position position="234"/>
    </location>
    <ligand>
        <name>FAD</name>
        <dbReference type="ChEBI" id="CHEBI:57692"/>
    </ligand>
</feature>
<dbReference type="GO" id="GO:0016491">
    <property type="term" value="F:oxidoreductase activity"/>
    <property type="evidence" value="ECO:0007669"/>
    <property type="project" value="UniProtKB-KW"/>
</dbReference>
<dbReference type="NCBIfam" id="TIGR03467">
    <property type="entry name" value="HpnE"/>
    <property type="match status" value="1"/>
</dbReference>